<proteinExistence type="predicted"/>
<dbReference type="PANTHER" id="PTHR46088">
    <property type="entry name" value="TUBULIN--TYROSINE LIGASE-LIKE PROTEIN 12"/>
    <property type="match status" value="1"/>
</dbReference>
<dbReference type="PANTHER" id="PTHR46088:SF1">
    <property type="entry name" value="TUBULIN--TYROSINE LIGASE-LIKE PROTEIN 12"/>
    <property type="match status" value="1"/>
</dbReference>
<sequence>MSTAFESFATVHQYQLGPIPKELWEPLFMKLGEDYLDAGEFFELHYGDPLSGYSLHLKADKTLQKHSNIFLIDHAWTTSPETAVKELIQNPELLDRLENLMDIEKEEFVSDDEDDSDVTKPSDELIQLVASQANVSEKKAEEALLAENNEVVNAIMRLTLDEDAKQESERLEEQVLGQMLASGQPQEKEEKEKKERSERRKKREEEWMKGRANAVYEKMWSYIQTYSYSILQQDGQPVTHTAWYVNDEVGSAICHSNKPNVACLPFIFSRGSRGMIPYSVFFPIEDIAPGEIVSCDLLPKNVERESDKLAYLFALENRVLLSEELQQEKHVLIEAYKSQKLAQVSLKHLNSQQVVEWLKQQEKSQQKDTILVHTDAQFVQQFLNLDGVKFTPDRERADIIWLSSDFKDWDSLKPHQSINQIPNESCLTYKQNLAQLIKQTFGSPSWYLPTYNLVTELSEFVGDYLNTKDEGQTNLWVTKPWNAARGIGIRIVKNLAEAIRLHDDSTPRVIQRYLTSPCLYNGKKFDLRYIVLVRQAHPDLIACVYNMFWVRLANKKFDLTDLQDYERQFTVMNYTNYQMTQLDHKSFIQNMEKQHSVKWDSIQQEIYTVIRDVLKAAVIQPQPLGFDGMATNQNTFAVYGFDLMLTNDFKPILIEANFSPDCTRACQYDAQFVNNIFSMVDGRFGRVEKGLEAFTVL</sequence>
<accession>A0A1X0QVT2</accession>
<dbReference type="Pfam" id="PF25556">
    <property type="entry name" value="SET_TTL"/>
    <property type="match status" value="2"/>
</dbReference>
<feature type="compositionally biased region" description="Basic and acidic residues" evidence="1">
    <location>
        <begin position="186"/>
        <end position="204"/>
    </location>
</feature>
<dbReference type="Gene3D" id="3.30.470.20">
    <property type="entry name" value="ATP-grasp fold, B domain"/>
    <property type="match status" value="1"/>
</dbReference>
<dbReference type="OrthoDB" id="2127950at2759"/>
<dbReference type="AlphaFoldDB" id="A0A1X0QVT2"/>
<protein>
    <submittedName>
        <fullName evidence="3">TTL-domain-containing protein</fullName>
    </submittedName>
</protein>
<feature type="region of interest" description="Disordered" evidence="1">
    <location>
        <begin position="178"/>
        <end position="204"/>
    </location>
</feature>
<organism evidence="3">
    <name type="scientific">Rhizopus microsporus var. microsporus</name>
    <dbReference type="NCBI Taxonomy" id="86635"/>
    <lineage>
        <taxon>Eukaryota</taxon>
        <taxon>Fungi</taxon>
        <taxon>Fungi incertae sedis</taxon>
        <taxon>Mucoromycota</taxon>
        <taxon>Mucoromycotina</taxon>
        <taxon>Mucoromycetes</taxon>
        <taxon>Mucorales</taxon>
        <taxon>Mucorineae</taxon>
        <taxon>Rhizopodaceae</taxon>
        <taxon>Rhizopus</taxon>
    </lineage>
</organism>
<dbReference type="InterPro" id="IPR027749">
    <property type="entry name" value="TTLL12"/>
</dbReference>
<dbReference type="PROSITE" id="PS51221">
    <property type="entry name" value="TTL"/>
    <property type="match status" value="1"/>
</dbReference>
<evidence type="ECO:0000313" key="3">
    <source>
        <dbReference type="EMBL" id="ORE03883.1"/>
    </source>
</evidence>
<dbReference type="Gene3D" id="1.10.8.10">
    <property type="entry name" value="DNA helicase RuvA subunit, C-terminal domain"/>
    <property type="match status" value="1"/>
</dbReference>
<dbReference type="Pfam" id="PF03133">
    <property type="entry name" value="TTL"/>
    <property type="match status" value="1"/>
</dbReference>
<dbReference type="InterPro" id="IPR057954">
    <property type="entry name" value="SET_TTL12"/>
</dbReference>
<dbReference type="EMBL" id="KV921988">
    <property type="protein sequence ID" value="ORE03883.1"/>
    <property type="molecule type" value="Genomic_DNA"/>
</dbReference>
<evidence type="ECO:0000259" key="2">
    <source>
        <dbReference type="Pfam" id="PF25556"/>
    </source>
</evidence>
<evidence type="ECO:0000256" key="1">
    <source>
        <dbReference type="SAM" id="MobiDB-lite"/>
    </source>
</evidence>
<feature type="domain" description="Tubulin--tyrosine ligase-like protein 12 SET-like" evidence="2">
    <location>
        <begin position="66"/>
        <end position="112"/>
    </location>
</feature>
<dbReference type="GO" id="GO:0005737">
    <property type="term" value="C:cytoplasm"/>
    <property type="evidence" value="ECO:0007669"/>
    <property type="project" value="TreeGrafter"/>
</dbReference>
<dbReference type="InterPro" id="IPR004344">
    <property type="entry name" value="TTL/TTLL_fam"/>
</dbReference>
<gene>
    <name evidence="3" type="ORF">BCV72DRAFT_307823</name>
</gene>
<dbReference type="Proteomes" id="UP000242414">
    <property type="component" value="Unassembled WGS sequence"/>
</dbReference>
<name>A0A1X0QVT2_RHIZD</name>
<reference evidence="3" key="1">
    <citation type="journal article" date="2016" name="Proc. Natl. Acad. Sci. U.S.A.">
        <title>Lipid metabolic changes in an early divergent fungus govern the establishment of a mutualistic symbiosis with endobacteria.</title>
        <authorList>
            <person name="Lastovetsky O.A."/>
            <person name="Gaspar M.L."/>
            <person name="Mondo S.J."/>
            <person name="LaButti K.M."/>
            <person name="Sandor L."/>
            <person name="Grigoriev I.V."/>
            <person name="Henry S.A."/>
            <person name="Pawlowska T.E."/>
        </authorList>
    </citation>
    <scope>NUCLEOTIDE SEQUENCE [LARGE SCALE GENOMIC DNA]</scope>
    <source>
        <strain evidence="3">ATCC 52814</strain>
    </source>
</reference>
<dbReference type="VEuPathDB" id="FungiDB:BCV72DRAFT_307823"/>
<dbReference type="SUPFAM" id="SSF56059">
    <property type="entry name" value="Glutathione synthetase ATP-binding domain-like"/>
    <property type="match status" value="1"/>
</dbReference>
<feature type="domain" description="Tubulin--tyrosine ligase-like protein 12 SET-like" evidence="2">
    <location>
        <begin position="211"/>
        <end position="296"/>
    </location>
</feature>